<dbReference type="SMART" id="SM00894">
    <property type="entry name" value="Excalibur"/>
    <property type="match status" value="1"/>
</dbReference>
<dbReference type="InterPro" id="IPR008613">
    <property type="entry name" value="Excalibur_Ca-bd_domain"/>
</dbReference>
<gene>
    <name evidence="2" type="ORF">AA20_05470</name>
</gene>
<dbReference type="EMBL" id="JAIQ01000083">
    <property type="protein sequence ID" value="KLE00605.1"/>
    <property type="molecule type" value="Genomic_DNA"/>
</dbReference>
<dbReference type="RefSeq" id="WP_046996607.1">
    <property type="nucleotide sequence ID" value="NZ_JAIQ01000083.1"/>
</dbReference>
<evidence type="ECO:0000313" key="2">
    <source>
        <dbReference type="EMBL" id="KLE00605.1"/>
    </source>
</evidence>
<evidence type="ECO:0000313" key="3">
    <source>
        <dbReference type="Proteomes" id="UP000035514"/>
    </source>
</evidence>
<comment type="caution">
    <text evidence="2">The sequence shown here is derived from an EMBL/GenBank/DDBJ whole genome shotgun (WGS) entry which is preliminary data.</text>
</comment>
<organism evidence="2 3">
    <name type="scientific">Aliarcobacter butzleri L348</name>
    <dbReference type="NCBI Taxonomy" id="1447256"/>
    <lineage>
        <taxon>Bacteria</taxon>
        <taxon>Pseudomonadati</taxon>
        <taxon>Campylobacterota</taxon>
        <taxon>Epsilonproteobacteria</taxon>
        <taxon>Campylobacterales</taxon>
        <taxon>Arcobacteraceae</taxon>
        <taxon>Aliarcobacter</taxon>
    </lineage>
</organism>
<dbReference type="Pfam" id="PF05901">
    <property type="entry name" value="Excalibur"/>
    <property type="match status" value="1"/>
</dbReference>
<evidence type="ECO:0000259" key="1">
    <source>
        <dbReference type="SMART" id="SM00894"/>
    </source>
</evidence>
<name>A0A0G9K420_9BACT</name>
<dbReference type="AlphaFoldDB" id="A0A0G9K420"/>
<reference evidence="2 3" key="1">
    <citation type="submission" date="2014-01" db="EMBL/GenBank/DDBJ databases">
        <title>Development of a Comparative Genomic Fingerprinting Assay for High Resolution Genotyping of Arcobacter butzleri.</title>
        <authorList>
            <person name="Webb A.L."/>
            <person name="Inglis G.D."/>
            <person name="Kruczkiewicz P."/>
            <person name="Selinger L.B."/>
            <person name="Taboada E.N."/>
        </authorList>
    </citation>
    <scope>NUCLEOTIDE SEQUENCE [LARGE SCALE GENOMIC DNA]</scope>
    <source>
        <strain evidence="2 3">L348</strain>
    </source>
</reference>
<dbReference type="PATRIC" id="fig|1447256.3.peg.1063"/>
<feature type="domain" description="Excalibur calcium-binding" evidence="1">
    <location>
        <begin position="34"/>
        <end position="69"/>
    </location>
</feature>
<protein>
    <submittedName>
        <fullName evidence="2">Nuclease</fullName>
    </submittedName>
</protein>
<sequence length="73" mass="8462">MNKFLLILMLSVSLFSAETKNQKTEVKQEFKCEGKKTCKEMKSCKEAMFYLRECGVSRLDRDKDGIPCETICK</sequence>
<dbReference type="Proteomes" id="UP000035514">
    <property type="component" value="Unassembled WGS sequence"/>
</dbReference>
<accession>A0A0G9K420</accession>
<proteinExistence type="predicted"/>